<dbReference type="SMART" id="SM00321">
    <property type="entry name" value="WSC"/>
    <property type="match status" value="1"/>
</dbReference>
<dbReference type="OrthoDB" id="2537459at2759"/>
<dbReference type="InterPro" id="IPR002889">
    <property type="entry name" value="WSC_carb-bd"/>
</dbReference>
<keyword evidence="4" id="KW-1185">Reference proteome</keyword>
<dbReference type="Pfam" id="PF01822">
    <property type="entry name" value="WSC"/>
    <property type="match status" value="1"/>
</dbReference>
<evidence type="ECO:0000313" key="3">
    <source>
        <dbReference type="EMBL" id="OIW28461.1"/>
    </source>
</evidence>
<organism evidence="3 4">
    <name type="scientific">Coniochaeta ligniaria NRRL 30616</name>
    <dbReference type="NCBI Taxonomy" id="1408157"/>
    <lineage>
        <taxon>Eukaryota</taxon>
        <taxon>Fungi</taxon>
        <taxon>Dikarya</taxon>
        <taxon>Ascomycota</taxon>
        <taxon>Pezizomycotina</taxon>
        <taxon>Sordariomycetes</taxon>
        <taxon>Sordariomycetidae</taxon>
        <taxon>Coniochaetales</taxon>
        <taxon>Coniochaetaceae</taxon>
        <taxon>Coniochaeta</taxon>
    </lineage>
</organism>
<evidence type="ECO:0000259" key="2">
    <source>
        <dbReference type="PROSITE" id="PS51212"/>
    </source>
</evidence>
<reference evidence="3 4" key="1">
    <citation type="submission" date="2016-10" db="EMBL/GenBank/DDBJ databases">
        <title>Draft genome sequence of Coniochaeta ligniaria NRRL30616, a lignocellulolytic fungus for bioabatement of inhibitors in plant biomass hydrolysates.</title>
        <authorList>
            <consortium name="DOE Joint Genome Institute"/>
            <person name="Jimenez D.J."/>
            <person name="Hector R.E."/>
            <person name="Riley R."/>
            <person name="Sun H."/>
            <person name="Grigoriev I.V."/>
            <person name="Van Elsas J.D."/>
            <person name="Nichols N.N."/>
        </authorList>
    </citation>
    <scope>NUCLEOTIDE SEQUENCE [LARGE SCALE GENOMIC DNA]</scope>
    <source>
        <strain evidence="3 4">NRRL 30616</strain>
    </source>
</reference>
<protein>
    <recommendedName>
        <fullName evidence="2">WSC domain-containing protein</fullName>
    </recommendedName>
</protein>
<evidence type="ECO:0000313" key="4">
    <source>
        <dbReference type="Proteomes" id="UP000182658"/>
    </source>
</evidence>
<dbReference type="PROSITE" id="PS51212">
    <property type="entry name" value="WSC"/>
    <property type="match status" value="1"/>
</dbReference>
<evidence type="ECO:0000256" key="1">
    <source>
        <dbReference type="SAM" id="SignalP"/>
    </source>
</evidence>
<dbReference type="Proteomes" id="UP000182658">
    <property type="component" value="Unassembled WGS sequence"/>
</dbReference>
<gene>
    <name evidence="3" type="ORF">CONLIGDRAFT_632742</name>
</gene>
<accession>A0A1J7IM53</accession>
<dbReference type="AlphaFoldDB" id="A0A1J7IM53"/>
<proteinExistence type="predicted"/>
<feature type="domain" description="WSC" evidence="2">
    <location>
        <begin position="29"/>
        <end position="116"/>
    </location>
</feature>
<dbReference type="EMBL" id="KV875098">
    <property type="protein sequence ID" value="OIW28461.1"/>
    <property type="molecule type" value="Genomic_DNA"/>
</dbReference>
<dbReference type="InParanoid" id="A0A1J7IM53"/>
<feature type="signal peptide" evidence="1">
    <location>
        <begin position="1"/>
        <end position="26"/>
    </location>
</feature>
<sequence>MASSTRAAPLWSSALLAVLLWAYAKAAPSIAMDYCSSINTASMAANHSIYQSDGLCYGFCAKDYALAIVHGDSCWCSNFVPSKGVQVATSQCNTACPGFPDDVCGGDGLYGYMLLQNQPSGTIGTGQSSSTSSSSVCIPSAPVFPSSSFPTLYSPCPLLSSHCSLLASAFGA</sequence>
<keyword evidence="1" id="KW-0732">Signal</keyword>
<dbReference type="STRING" id="1408157.A0A1J7IM53"/>
<name>A0A1J7IM53_9PEZI</name>
<feature type="chain" id="PRO_5012882311" description="WSC domain-containing protein" evidence="1">
    <location>
        <begin position="27"/>
        <end position="172"/>
    </location>
</feature>